<gene>
    <name evidence="11" type="ORF">Z518_05953</name>
</gene>
<dbReference type="PROSITE" id="PS00558">
    <property type="entry name" value="EUKARYOTIC_PORIN"/>
    <property type="match status" value="1"/>
</dbReference>
<dbReference type="PANTHER" id="PTHR11743:SF70">
    <property type="entry name" value="GH26960P-RELATED"/>
    <property type="match status" value="1"/>
</dbReference>
<dbReference type="RefSeq" id="XP_013272217.1">
    <property type="nucleotide sequence ID" value="XM_013416763.1"/>
</dbReference>
<dbReference type="GO" id="GO:0005741">
    <property type="term" value="C:mitochondrial outer membrane"/>
    <property type="evidence" value="ECO:0007669"/>
    <property type="project" value="UniProtKB-SubCell"/>
</dbReference>
<dbReference type="GO" id="GO:0008308">
    <property type="term" value="F:voltage-gated monoatomic anion channel activity"/>
    <property type="evidence" value="ECO:0007669"/>
    <property type="project" value="InterPro"/>
</dbReference>
<dbReference type="Gene3D" id="2.40.160.10">
    <property type="entry name" value="Porin"/>
    <property type="match status" value="1"/>
</dbReference>
<dbReference type="Pfam" id="PF01459">
    <property type="entry name" value="Porin_3"/>
    <property type="match status" value="2"/>
</dbReference>
<dbReference type="CDD" id="cd07306">
    <property type="entry name" value="Porin3_VDAC"/>
    <property type="match status" value="1"/>
</dbReference>
<evidence type="ECO:0000256" key="6">
    <source>
        <dbReference type="ARBA" id="ARBA00022787"/>
    </source>
</evidence>
<reference evidence="11 12" key="1">
    <citation type="submission" date="2015-01" db="EMBL/GenBank/DDBJ databases">
        <title>The Genome Sequence of Rhinocladiella mackenzie CBS 650.93.</title>
        <authorList>
            <consortium name="The Broad Institute Genomics Platform"/>
            <person name="Cuomo C."/>
            <person name="de Hoog S."/>
            <person name="Gorbushina A."/>
            <person name="Stielow B."/>
            <person name="Teixiera M."/>
            <person name="Abouelleil A."/>
            <person name="Chapman S.B."/>
            <person name="Priest M."/>
            <person name="Young S.K."/>
            <person name="Wortman J."/>
            <person name="Nusbaum C."/>
            <person name="Birren B."/>
        </authorList>
    </citation>
    <scope>NUCLEOTIDE SEQUENCE [LARGE SCALE GENOMIC DNA]</scope>
    <source>
        <strain evidence="11 12">CBS 650.93</strain>
    </source>
</reference>
<dbReference type="AlphaFoldDB" id="A0A0D2IPK7"/>
<keyword evidence="10" id="KW-0472">Membrane</keyword>
<organism evidence="11 12">
    <name type="scientific">Rhinocladiella mackenziei CBS 650.93</name>
    <dbReference type="NCBI Taxonomy" id="1442369"/>
    <lineage>
        <taxon>Eukaryota</taxon>
        <taxon>Fungi</taxon>
        <taxon>Dikarya</taxon>
        <taxon>Ascomycota</taxon>
        <taxon>Pezizomycotina</taxon>
        <taxon>Eurotiomycetes</taxon>
        <taxon>Chaetothyriomycetidae</taxon>
        <taxon>Chaetothyriales</taxon>
        <taxon>Herpotrichiellaceae</taxon>
        <taxon>Rhinocladiella</taxon>
    </lineage>
</organism>
<dbReference type="OrthoDB" id="7827681at2759"/>
<comment type="subcellular location">
    <subcellularLocation>
        <location evidence="1">Mitochondrion outer membrane</location>
    </subcellularLocation>
</comment>
<dbReference type="STRING" id="1442369.A0A0D2IPK7"/>
<evidence type="ECO:0000313" key="11">
    <source>
        <dbReference type="EMBL" id="KIX05081.1"/>
    </source>
</evidence>
<comment type="similarity">
    <text evidence="2">Belongs to the eukaryotic mitochondrial porin family.</text>
</comment>
<dbReference type="InterPro" id="IPR027246">
    <property type="entry name" value="Porin_Euk/Tom40"/>
</dbReference>
<dbReference type="EMBL" id="KN847478">
    <property type="protein sequence ID" value="KIX05081.1"/>
    <property type="molecule type" value="Genomic_DNA"/>
</dbReference>
<sequence length="335" mass="35438">MSGIPVPFSDIAKPANDLLNKDFYHTTAANLEVKSKAPNGVVFNVKGKSAHDGPISGSVSTTISRSNFRISHINGSGKIEGKYTDKATGNPHHPTLAAIAWTLESSLISQPMLTWSYLGLALTQTWTTSNSLDTKLELEDNLTKGLKAEVLSNYLPANSTYGGKFNLLYKQPNIHTRLFTDLFKGPTATFDVTLGHEGFLIGAEGGYDVGKAAITKYALAAGYSQGSYAAAVTATNNLTIFSASYYHKVNAEVEAGAKATWDSTAGSNVGLEVATKYKLDPSSFAKAKINDRGIAALAYNVKLGTGVTLGLGASLDTQNLNQAAHKVGASFTFEG</sequence>
<protein>
    <recommendedName>
        <fullName evidence="13">Mitochondrial outer membrane protein porin</fullName>
    </recommendedName>
</protein>
<dbReference type="Proteomes" id="UP000053617">
    <property type="component" value="Unassembled WGS sequence"/>
</dbReference>
<evidence type="ECO:0000256" key="3">
    <source>
        <dbReference type="ARBA" id="ARBA00022448"/>
    </source>
</evidence>
<evidence type="ECO:0000256" key="10">
    <source>
        <dbReference type="ARBA" id="ARBA00023136"/>
    </source>
</evidence>
<accession>A0A0D2IPK7</accession>
<dbReference type="PANTHER" id="PTHR11743">
    <property type="entry name" value="VOLTAGE-DEPENDENT ANION-SELECTIVE CHANNEL"/>
    <property type="match status" value="1"/>
</dbReference>
<dbReference type="VEuPathDB" id="FungiDB:Z518_05953"/>
<evidence type="ECO:0000256" key="7">
    <source>
        <dbReference type="ARBA" id="ARBA00023065"/>
    </source>
</evidence>
<evidence type="ECO:0000256" key="1">
    <source>
        <dbReference type="ARBA" id="ARBA00004294"/>
    </source>
</evidence>
<evidence type="ECO:0008006" key="13">
    <source>
        <dbReference type="Google" id="ProtNLM"/>
    </source>
</evidence>
<evidence type="ECO:0000256" key="2">
    <source>
        <dbReference type="ARBA" id="ARBA00007780"/>
    </source>
</evidence>
<keyword evidence="9" id="KW-0496">Mitochondrion</keyword>
<keyword evidence="5" id="KW-0812">Transmembrane</keyword>
<keyword evidence="6" id="KW-1000">Mitochondrion outer membrane</keyword>
<keyword evidence="7" id="KW-0406">Ion transport</keyword>
<keyword evidence="8" id="KW-0626">Porin</keyword>
<name>A0A0D2IPK7_9EURO</name>
<dbReference type="InterPro" id="IPR023614">
    <property type="entry name" value="Porin_dom_sf"/>
</dbReference>
<evidence type="ECO:0000256" key="5">
    <source>
        <dbReference type="ARBA" id="ARBA00022692"/>
    </source>
</evidence>
<dbReference type="GO" id="GO:0015288">
    <property type="term" value="F:porin activity"/>
    <property type="evidence" value="ECO:0007669"/>
    <property type="project" value="UniProtKB-KW"/>
</dbReference>
<evidence type="ECO:0000256" key="4">
    <source>
        <dbReference type="ARBA" id="ARBA00022452"/>
    </source>
</evidence>
<evidence type="ECO:0000256" key="8">
    <source>
        <dbReference type="ARBA" id="ARBA00023114"/>
    </source>
</evidence>
<dbReference type="InterPro" id="IPR001925">
    <property type="entry name" value="Porin_Euk"/>
</dbReference>
<evidence type="ECO:0000313" key="12">
    <source>
        <dbReference type="Proteomes" id="UP000053617"/>
    </source>
</evidence>
<dbReference type="FunFam" id="2.40.160.10:FF:000012">
    <property type="entry name" value="Voltage-dependent anion-selective channel"/>
    <property type="match status" value="1"/>
</dbReference>
<dbReference type="GO" id="GO:0046930">
    <property type="term" value="C:pore complex"/>
    <property type="evidence" value="ECO:0007669"/>
    <property type="project" value="UniProtKB-KW"/>
</dbReference>
<keyword evidence="3" id="KW-0813">Transport</keyword>
<proteinExistence type="inferred from homology"/>
<evidence type="ECO:0000256" key="9">
    <source>
        <dbReference type="ARBA" id="ARBA00023128"/>
    </source>
</evidence>
<keyword evidence="12" id="KW-1185">Reference proteome</keyword>
<dbReference type="HOGENOM" id="CLU_044399_0_0_1"/>
<dbReference type="GeneID" id="25294024"/>
<keyword evidence="4" id="KW-1134">Transmembrane beta strand</keyword>